<evidence type="ECO:0000259" key="15">
    <source>
        <dbReference type="PROSITE" id="PS50134"/>
    </source>
</evidence>
<evidence type="ECO:0000256" key="14">
    <source>
        <dbReference type="SAM" id="MobiDB-lite"/>
    </source>
</evidence>
<gene>
    <name evidence="16" type="ORF">CHS0354_003125</name>
</gene>
<feature type="zinc finger region" description="TAZ-type" evidence="13">
    <location>
        <begin position="140"/>
        <end position="221"/>
    </location>
</feature>
<protein>
    <recommendedName>
        <fullName evidence="2">histone acetyltransferase</fullName>
        <ecNumber evidence="2">2.3.1.48</ecNumber>
    </recommendedName>
</protein>
<reference evidence="16" key="2">
    <citation type="journal article" date="2021" name="Genome Biol. Evol.">
        <title>Developing a high-quality reference genome for a parasitic bivalve with doubly uniparental inheritance (Bivalvia: Unionida).</title>
        <authorList>
            <person name="Smith C.H."/>
        </authorList>
    </citation>
    <scope>NUCLEOTIDE SEQUENCE</scope>
    <source>
        <strain evidence="16">CHS0354</strain>
        <tissue evidence="16">Mantle</tissue>
    </source>
</reference>
<dbReference type="InterPro" id="IPR043145">
    <property type="entry name" value="Znf_ZZ_sf"/>
</dbReference>
<evidence type="ECO:0000256" key="5">
    <source>
        <dbReference type="ARBA" id="ARBA00022771"/>
    </source>
</evidence>
<dbReference type="InterPro" id="IPR013178">
    <property type="entry name" value="Histone_AcTrfase_Rtt109/CBP"/>
</dbReference>
<comment type="subcellular location">
    <subcellularLocation>
        <location evidence="1">Nucleus</location>
    </subcellularLocation>
</comment>
<keyword evidence="6 13" id="KW-0862">Zinc</keyword>
<feature type="region of interest" description="Disordered" evidence="14">
    <location>
        <begin position="248"/>
        <end position="286"/>
    </location>
</feature>
<evidence type="ECO:0000256" key="1">
    <source>
        <dbReference type="ARBA" id="ARBA00004123"/>
    </source>
</evidence>
<accession>A0AAE0RPQ7</accession>
<name>A0AAE0RPQ7_9BIVA</name>
<dbReference type="InterPro" id="IPR035898">
    <property type="entry name" value="TAZ_dom_sf"/>
</dbReference>
<dbReference type="EC" id="2.3.1.48" evidence="2"/>
<dbReference type="PANTHER" id="PTHR13808">
    <property type="entry name" value="CBP/P300-RELATED"/>
    <property type="match status" value="1"/>
</dbReference>
<dbReference type="GO" id="GO:0004402">
    <property type="term" value="F:histone acetyltransferase activity"/>
    <property type="evidence" value="ECO:0007669"/>
    <property type="project" value="InterPro"/>
</dbReference>
<evidence type="ECO:0000256" key="7">
    <source>
        <dbReference type="ARBA" id="ARBA00022853"/>
    </source>
</evidence>
<dbReference type="Gene3D" id="1.20.1020.10">
    <property type="entry name" value="TAZ domain"/>
    <property type="match status" value="1"/>
</dbReference>
<dbReference type="GO" id="GO:0000123">
    <property type="term" value="C:histone acetyltransferase complex"/>
    <property type="evidence" value="ECO:0007669"/>
    <property type="project" value="TreeGrafter"/>
</dbReference>
<evidence type="ECO:0000256" key="8">
    <source>
        <dbReference type="ARBA" id="ARBA00023015"/>
    </source>
</evidence>
<evidence type="ECO:0000256" key="9">
    <source>
        <dbReference type="ARBA" id="ARBA00023159"/>
    </source>
</evidence>
<dbReference type="SMART" id="SM00551">
    <property type="entry name" value="ZnF_TAZ"/>
    <property type="match status" value="1"/>
</dbReference>
<keyword evidence="7" id="KW-0156">Chromatin regulator</keyword>
<dbReference type="GO" id="GO:0005634">
    <property type="term" value="C:nucleus"/>
    <property type="evidence" value="ECO:0007669"/>
    <property type="project" value="UniProtKB-SubCell"/>
</dbReference>
<dbReference type="PANTHER" id="PTHR13808:SF1">
    <property type="entry name" value="HISTONE ACETYLTRANSFERASE"/>
    <property type="match status" value="1"/>
</dbReference>
<proteinExistence type="predicted"/>
<dbReference type="Proteomes" id="UP001195483">
    <property type="component" value="Unassembled WGS sequence"/>
</dbReference>
<reference evidence="16" key="3">
    <citation type="submission" date="2023-05" db="EMBL/GenBank/DDBJ databases">
        <authorList>
            <person name="Smith C.H."/>
        </authorList>
    </citation>
    <scope>NUCLEOTIDE SEQUENCE</scope>
    <source>
        <strain evidence="16">CHS0354</strain>
        <tissue evidence="16">Mantle</tissue>
    </source>
</reference>
<keyword evidence="11" id="KW-0539">Nucleus</keyword>
<evidence type="ECO:0000256" key="6">
    <source>
        <dbReference type="ARBA" id="ARBA00022833"/>
    </source>
</evidence>
<dbReference type="InterPro" id="IPR000197">
    <property type="entry name" value="Znf_TAZ"/>
</dbReference>
<evidence type="ECO:0000256" key="13">
    <source>
        <dbReference type="PROSITE-ProRule" id="PRU00203"/>
    </source>
</evidence>
<feature type="compositionally biased region" description="Polar residues" evidence="14">
    <location>
        <begin position="248"/>
        <end position="270"/>
    </location>
</feature>
<dbReference type="GO" id="GO:0003713">
    <property type="term" value="F:transcription coactivator activity"/>
    <property type="evidence" value="ECO:0007669"/>
    <property type="project" value="TreeGrafter"/>
</dbReference>
<dbReference type="Gene3D" id="3.30.60.90">
    <property type="match status" value="1"/>
</dbReference>
<dbReference type="Pfam" id="PF02135">
    <property type="entry name" value="zf-TAZ"/>
    <property type="match status" value="1"/>
</dbReference>
<dbReference type="AlphaFoldDB" id="A0AAE0RPQ7"/>
<dbReference type="GO" id="GO:0045944">
    <property type="term" value="P:positive regulation of transcription by RNA polymerase II"/>
    <property type="evidence" value="ECO:0007669"/>
    <property type="project" value="TreeGrafter"/>
</dbReference>
<evidence type="ECO:0000256" key="4">
    <source>
        <dbReference type="ARBA" id="ARBA00022723"/>
    </source>
</evidence>
<keyword evidence="8" id="KW-0805">Transcription regulation</keyword>
<dbReference type="SUPFAM" id="SSF57933">
    <property type="entry name" value="TAZ domain"/>
    <property type="match status" value="1"/>
</dbReference>
<organism evidence="16 17">
    <name type="scientific">Potamilus streckersoni</name>
    <dbReference type="NCBI Taxonomy" id="2493646"/>
    <lineage>
        <taxon>Eukaryota</taxon>
        <taxon>Metazoa</taxon>
        <taxon>Spiralia</taxon>
        <taxon>Lophotrochozoa</taxon>
        <taxon>Mollusca</taxon>
        <taxon>Bivalvia</taxon>
        <taxon>Autobranchia</taxon>
        <taxon>Heteroconchia</taxon>
        <taxon>Palaeoheterodonta</taxon>
        <taxon>Unionida</taxon>
        <taxon>Unionoidea</taxon>
        <taxon>Unionidae</taxon>
        <taxon>Ambleminae</taxon>
        <taxon>Lampsilini</taxon>
        <taxon>Potamilus</taxon>
    </lineage>
</organism>
<evidence type="ECO:0000256" key="10">
    <source>
        <dbReference type="ARBA" id="ARBA00023163"/>
    </source>
</evidence>
<evidence type="ECO:0000313" key="16">
    <source>
        <dbReference type="EMBL" id="KAK3577045.1"/>
    </source>
</evidence>
<keyword evidence="3" id="KW-0808">Transferase</keyword>
<comment type="caution">
    <text evidence="16">The sequence shown here is derived from an EMBL/GenBank/DDBJ whole genome shotgun (WGS) entry which is preliminary data.</text>
</comment>
<evidence type="ECO:0000256" key="12">
    <source>
        <dbReference type="ARBA" id="ARBA00048017"/>
    </source>
</evidence>
<evidence type="ECO:0000256" key="11">
    <source>
        <dbReference type="ARBA" id="ARBA00023242"/>
    </source>
</evidence>
<evidence type="ECO:0000256" key="3">
    <source>
        <dbReference type="ARBA" id="ARBA00022679"/>
    </source>
</evidence>
<reference evidence="16" key="1">
    <citation type="journal article" date="2021" name="Genome Biol. Evol.">
        <title>A High-Quality Reference Genome for a Parasitic Bivalve with Doubly Uniparental Inheritance (Bivalvia: Unionida).</title>
        <authorList>
            <person name="Smith C.H."/>
        </authorList>
    </citation>
    <scope>NUCLEOTIDE SEQUENCE</scope>
    <source>
        <strain evidence="16">CHS0354</strain>
    </source>
</reference>
<comment type="catalytic activity">
    <reaction evidence="12">
        <text>L-lysyl-[protein] + acetyl-CoA = N(6)-acetyl-L-lysyl-[protein] + CoA + H(+)</text>
        <dbReference type="Rhea" id="RHEA:45948"/>
        <dbReference type="Rhea" id="RHEA-COMP:9752"/>
        <dbReference type="Rhea" id="RHEA-COMP:10731"/>
        <dbReference type="ChEBI" id="CHEBI:15378"/>
        <dbReference type="ChEBI" id="CHEBI:29969"/>
        <dbReference type="ChEBI" id="CHEBI:57287"/>
        <dbReference type="ChEBI" id="CHEBI:57288"/>
        <dbReference type="ChEBI" id="CHEBI:61930"/>
        <dbReference type="EC" id="2.3.1.48"/>
    </reaction>
</comment>
<keyword evidence="9" id="KW-0010">Activator</keyword>
<evidence type="ECO:0000313" key="17">
    <source>
        <dbReference type="Proteomes" id="UP001195483"/>
    </source>
</evidence>
<dbReference type="GO" id="GO:0008270">
    <property type="term" value="F:zinc ion binding"/>
    <property type="evidence" value="ECO:0007669"/>
    <property type="project" value="UniProtKB-KW"/>
</dbReference>
<keyword evidence="4 13" id="KW-0479">Metal-binding</keyword>
<sequence>MLVSLYEQKQVLGDYVTLYDLPNLTAQQLVLINNIVDTLGPFVDITKEVPVITTVSEEDQDELTNPPFLELSDFDLCNSCCQKEGHNHKMDNVGMDLGDGFSSDSQENLQEFLCQAFQAMLTVNQIQGDGSSSDKQENPQECRRQSIQRYIQSLVHACHCRDANCRMPSCQMMKRVVAHTKNCRKKTNHGCLICKQLFALCCYHAKHCNESKCQVPFCLQIKHKLRYQQLQHRLQQAQLLRRRINSMQRSQTATVTGTPTNQPSPSAAVQSYSGGKPAPGPPSAAM</sequence>
<dbReference type="GO" id="GO:0031490">
    <property type="term" value="F:chromatin DNA binding"/>
    <property type="evidence" value="ECO:0007669"/>
    <property type="project" value="TreeGrafter"/>
</dbReference>
<keyword evidence="17" id="KW-1185">Reference proteome</keyword>
<keyword evidence="10" id="KW-0804">Transcription</keyword>
<dbReference type="EMBL" id="JAEAOA010000257">
    <property type="protein sequence ID" value="KAK3577045.1"/>
    <property type="molecule type" value="Genomic_DNA"/>
</dbReference>
<keyword evidence="5 13" id="KW-0863">Zinc-finger</keyword>
<dbReference type="PROSITE" id="PS50134">
    <property type="entry name" value="ZF_TAZ"/>
    <property type="match status" value="1"/>
</dbReference>
<feature type="domain" description="TAZ-type" evidence="15">
    <location>
        <begin position="140"/>
        <end position="221"/>
    </location>
</feature>
<evidence type="ECO:0000256" key="2">
    <source>
        <dbReference type="ARBA" id="ARBA00013184"/>
    </source>
</evidence>
<dbReference type="GO" id="GO:0005667">
    <property type="term" value="C:transcription regulator complex"/>
    <property type="evidence" value="ECO:0007669"/>
    <property type="project" value="TreeGrafter"/>
</dbReference>